<proteinExistence type="predicted"/>
<evidence type="ECO:0000313" key="1">
    <source>
        <dbReference type="EMBL" id="ASD26237.1"/>
    </source>
</evidence>
<dbReference type="AlphaFoldDB" id="A0A1Z3LW58"/>
<sequence length="95" mass="10355">MLLDVSVADLPSADYADHPQGHVEDTLVLVWETDRTGIERGMVRQTTFVAGDGVVLRAPRFRYAVDVALPAFRRHCAHAHQLMAARQALCGGADA</sequence>
<dbReference type="EMBL" id="CP021995">
    <property type="protein sequence ID" value="ASD26237.1"/>
    <property type="molecule type" value="Genomic_DNA"/>
</dbReference>
<evidence type="ECO:0000313" key="2">
    <source>
        <dbReference type="Proteomes" id="UP000197024"/>
    </source>
</evidence>
<gene>
    <name evidence="1" type="ORF">CD943_04630</name>
</gene>
<reference evidence="1 2" key="1">
    <citation type="submission" date="2017-06" db="EMBL/GenBank/DDBJ databases">
        <title>Biodegradation of gentamicin by bacterial consortia AMQD4 in synthetic medium and raw gentamicin sewage.</title>
        <authorList>
            <person name="Chang H."/>
            <person name="Feng Y."/>
            <person name="Li Z."/>
            <person name="Xue J."/>
            <person name="Cheng D."/>
        </authorList>
    </citation>
    <scope>NUCLEOTIDE SEQUENCE [LARGE SCALE GENOMIC DNA]</scope>
    <source>
        <strain evidence="1 2">BZC3</strain>
    </source>
</reference>
<dbReference type="Proteomes" id="UP000197024">
    <property type="component" value="Chromosome"/>
</dbReference>
<name>A0A1Z3LW58_BREDI</name>
<protein>
    <submittedName>
        <fullName evidence="1">Uncharacterized protein</fullName>
    </submittedName>
</protein>
<organism evidence="1 2">
    <name type="scientific">Brevundimonas diminuta</name>
    <name type="common">Pseudomonas diminuta</name>
    <dbReference type="NCBI Taxonomy" id="293"/>
    <lineage>
        <taxon>Bacteria</taxon>
        <taxon>Pseudomonadati</taxon>
        <taxon>Pseudomonadota</taxon>
        <taxon>Alphaproteobacteria</taxon>
        <taxon>Caulobacterales</taxon>
        <taxon>Caulobacteraceae</taxon>
        <taxon>Brevundimonas</taxon>
    </lineage>
</organism>
<accession>A0A1Z3LW58</accession>
<reference evidence="1 2" key="2">
    <citation type="submission" date="2017-06" db="EMBL/GenBank/DDBJ databases">
        <authorList>
            <person name="Kim H.J."/>
            <person name="Triplett B.A."/>
        </authorList>
    </citation>
    <scope>NUCLEOTIDE SEQUENCE [LARGE SCALE GENOMIC DNA]</scope>
    <source>
        <strain evidence="1 2">BZC3</strain>
    </source>
</reference>